<evidence type="ECO:0000313" key="2">
    <source>
        <dbReference type="EMBL" id="CRK46887.1"/>
    </source>
</evidence>
<feature type="region of interest" description="Disordered" evidence="1">
    <location>
        <begin position="1"/>
        <end position="58"/>
    </location>
</feature>
<evidence type="ECO:0000313" key="3">
    <source>
        <dbReference type="Proteomes" id="UP000045706"/>
    </source>
</evidence>
<name>A0A0G4NKA5_VERLO</name>
<reference evidence="3" key="1">
    <citation type="submission" date="2015-05" db="EMBL/GenBank/DDBJ databases">
        <authorList>
            <person name="Fogelqvist Johan"/>
        </authorList>
    </citation>
    <scope>NUCLEOTIDE SEQUENCE [LARGE SCALE GENOMIC DNA]</scope>
</reference>
<feature type="compositionally biased region" description="Low complexity" evidence="1">
    <location>
        <begin position="49"/>
        <end position="58"/>
    </location>
</feature>
<organism evidence="2 3">
    <name type="scientific">Verticillium longisporum</name>
    <name type="common">Verticillium dahliae var. longisporum</name>
    <dbReference type="NCBI Taxonomy" id="100787"/>
    <lineage>
        <taxon>Eukaryota</taxon>
        <taxon>Fungi</taxon>
        <taxon>Dikarya</taxon>
        <taxon>Ascomycota</taxon>
        <taxon>Pezizomycotina</taxon>
        <taxon>Sordariomycetes</taxon>
        <taxon>Hypocreomycetidae</taxon>
        <taxon>Glomerellales</taxon>
        <taxon>Plectosphaerellaceae</taxon>
        <taxon>Verticillium</taxon>
    </lineage>
</organism>
<evidence type="ECO:0000256" key="1">
    <source>
        <dbReference type="SAM" id="MobiDB-lite"/>
    </source>
</evidence>
<dbReference type="EMBL" id="CVQI01036161">
    <property type="protein sequence ID" value="CRK46887.1"/>
    <property type="molecule type" value="Genomic_DNA"/>
</dbReference>
<proteinExistence type="predicted"/>
<sequence>MFSPSQYEGGPATATRSRRRQRPLSSDNLVQAPKAKRQRLPLTEQTFQNPDANAAPAAPETYEVKADKPAHFDARQDGFGFESNPFPKKELSVRAKKPKAADRATKGDGSVILTTNNAYTVSKLPALPDRIRVDATGQQHGDIFSSGYAMKTLETPFHYVRPSEALGAFVDGPDRRFHDMDKPFREKLVQNSKEEDTLLRKYIDKARLEKWARSTAETAETEVAAYADEQTRAGAEQTDGDAESLDETPSSLRLNGSTNGIH</sequence>
<feature type="region of interest" description="Disordered" evidence="1">
    <location>
        <begin position="74"/>
        <end position="102"/>
    </location>
</feature>
<dbReference type="AlphaFoldDB" id="A0A0G4NKA5"/>
<accession>A0A0G4NKA5</accession>
<protein>
    <submittedName>
        <fullName evidence="2">Uncharacterized protein</fullName>
    </submittedName>
</protein>
<feature type="region of interest" description="Disordered" evidence="1">
    <location>
        <begin position="214"/>
        <end position="262"/>
    </location>
</feature>
<gene>
    <name evidence="2" type="ORF">BN1723_001162</name>
</gene>
<dbReference type="Proteomes" id="UP000045706">
    <property type="component" value="Unassembled WGS sequence"/>
</dbReference>
<feature type="compositionally biased region" description="Low complexity" evidence="1">
    <location>
        <begin position="215"/>
        <end position="227"/>
    </location>
</feature>
<feature type="compositionally biased region" description="Basic and acidic residues" evidence="1">
    <location>
        <begin position="87"/>
        <end position="102"/>
    </location>
</feature>
<feature type="compositionally biased region" description="Polar residues" evidence="1">
    <location>
        <begin position="247"/>
        <end position="262"/>
    </location>
</feature>